<dbReference type="Pfam" id="PF13416">
    <property type="entry name" value="SBP_bac_8"/>
    <property type="match status" value="1"/>
</dbReference>
<dbReference type="PANTHER" id="PTHR42779:SF1">
    <property type="entry name" value="PROTEIN YNJB"/>
    <property type="match status" value="1"/>
</dbReference>
<sequence>MSKLSHTTLSRLLAGALLGAAALAQGASAEPVTINIVDVAGNLALTQHAFEQFEATHPGLVHFTYSTSPAPQLLPRIKAMEAAGRSDIDLVLTGTDDLSFGIQQGLWLKLFPDHAGQLPGILTAYSSGAARMQKLTKGYGIEVVYSPAGPLLEYNPQTVKQAPHTPQQLLAWCQAHPGKFIYARPSNSGPGRAWLMALPYLLHDANPRDPVHGWAKTWAYLKQLNGCIAYYPSGTGAVMKELGQQTRWMTPTITGWDINPRKLGIVPKDFEVQKFDDMVWLNDAQYMVVPKDEPADKLGVVMQIMRYMMAPKQQAMTYDDGYFYPGPAVAGVTLAMAPASSQQVIRDYGRKDYDAWIAKYPNETPLGASAMVQAFDMWDREIGALKH</sequence>
<organism evidence="1">
    <name type="scientific">mine drainage metagenome</name>
    <dbReference type="NCBI Taxonomy" id="410659"/>
    <lineage>
        <taxon>unclassified sequences</taxon>
        <taxon>metagenomes</taxon>
        <taxon>ecological metagenomes</taxon>
    </lineage>
</organism>
<gene>
    <name evidence="1" type="ORF">GALL_256020</name>
</gene>
<dbReference type="SUPFAM" id="SSF53850">
    <property type="entry name" value="Periplasmic binding protein-like II"/>
    <property type="match status" value="1"/>
</dbReference>
<comment type="caution">
    <text evidence="1">The sequence shown here is derived from an EMBL/GenBank/DDBJ whole genome shotgun (WGS) entry which is preliminary data.</text>
</comment>
<protein>
    <submittedName>
        <fullName evidence="1">Uncharacterized protein</fullName>
    </submittedName>
</protein>
<dbReference type="EMBL" id="MLJW01000231">
    <property type="protein sequence ID" value="OIQ92456.1"/>
    <property type="molecule type" value="Genomic_DNA"/>
</dbReference>
<proteinExistence type="predicted"/>
<reference evidence="1" key="1">
    <citation type="submission" date="2016-10" db="EMBL/GenBank/DDBJ databases">
        <title>Sequence of Gallionella enrichment culture.</title>
        <authorList>
            <person name="Poehlein A."/>
            <person name="Muehling M."/>
            <person name="Daniel R."/>
        </authorList>
    </citation>
    <scope>NUCLEOTIDE SEQUENCE</scope>
</reference>
<accession>A0A1J5R8V7</accession>
<evidence type="ECO:0000313" key="1">
    <source>
        <dbReference type="EMBL" id="OIQ92456.1"/>
    </source>
</evidence>
<dbReference type="AlphaFoldDB" id="A0A1J5R8V7"/>
<dbReference type="PANTHER" id="PTHR42779">
    <property type="entry name" value="PROTEIN YNJB"/>
    <property type="match status" value="1"/>
</dbReference>
<dbReference type="InterPro" id="IPR006059">
    <property type="entry name" value="SBP"/>
</dbReference>
<dbReference type="Gene3D" id="3.40.190.10">
    <property type="entry name" value="Periplasmic binding protein-like II"/>
    <property type="match status" value="2"/>
</dbReference>
<name>A0A1J5R8V7_9ZZZZ</name>